<proteinExistence type="predicted"/>
<evidence type="ECO:0000313" key="2">
    <source>
        <dbReference type="Proteomes" id="UP000095237"/>
    </source>
</evidence>
<evidence type="ECO:0000313" key="1">
    <source>
        <dbReference type="EMBL" id="OEG70793.1"/>
    </source>
</evidence>
<dbReference type="AlphaFoldDB" id="A0A1E5IKY5"/>
<name>A0A1E5IKY5_ENDTX</name>
<protein>
    <submittedName>
        <fullName evidence="1">Uncharacterized protein</fullName>
    </submittedName>
</protein>
<dbReference type="EMBL" id="LNVX01000291">
    <property type="protein sequence ID" value="OEG70793.1"/>
    <property type="molecule type" value="Genomic_DNA"/>
</dbReference>
<keyword evidence="2" id="KW-1185">Reference proteome</keyword>
<dbReference type="Proteomes" id="UP000095237">
    <property type="component" value="Unassembled WGS sequence"/>
</dbReference>
<comment type="caution">
    <text evidence="1">The sequence shown here is derived from an EMBL/GenBank/DDBJ whole genome shotgun (WGS) entry which is preliminary data.</text>
</comment>
<organism evidence="1 2">
    <name type="scientific">Endomicrobium trichonymphae</name>
    <dbReference type="NCBI Taxonomy" id="1408204"/>
    <lineage>
        <taxon>Bacteria</taxon>
        <taxon>Pseudomonadati</taxon>
        <taxon>Elusimicrobiota</taxon>
        <taxon>Endomicrobiia</taxon>
        <taxon>Endomicrobiales</taxon>
        <taxon>Endomicrobiaceae</taxon>
        <taxon>Candidatus Endomicrobiellum</taxon>
    </lineage>
</organism>
<sequence length="88" mass="10152">MGKMIKSLLKYLSGKSRAVNLMMNFINFGNTAKKILIGWSERFMNGEKDMMTKKNFISFSTVTSAILPIWRKPLLFLFTVLLRSQTQV</sequence>
<reference evidence="1 2" key="1">
    <citation type="submission" date="2015-11" db="EMBL/GenBank/DDBJ databases">
        <title>Evidence for parallel genomic evolution in an endosymbiosis of termite gut flagellates.</title>
        <authorList>
            <person name="Zheng H."/>
        </authorList>
    </citation>
    <scope>NUCLEOTIDE SEQUENCE [LARGE SCALE GENOMIC DNA]</scope>
    <source>
        <strain evidence="1 2">CET450</strain>
    </source>
</reference>
<accession>A0A1E5IKY5</accession>
<gene>
    <name evidence="1" type="ORF">ATZ36_17630</name>
</gene>